<dbReference type="PANTHER" id="PTHR18640:SF5">
    <property type="entry name" value="SODIUM_BILE ACID COTRANSPORTER 7"/>
    <property type="match status" value="1"/>
</dbReference>
<feature type="transmembrane region" description="Helical" evidence="2">
    <location>
        <begin position="21"/>
        <end position="45"/>
    </location>
</feature>
<evidence type="ECO:0000256" key="1">
    <source>
        <dbReference type="SAM" id="MobiDB-lite"/>
    </source>
</evidence>
<feature type="transmembrane region" description="Helical" evidence="2">
    <location>
        <begin position="57"/>
        <end position="76"/>
    </location>
</feature>
<feature type="transmembrane region" description="Helical" evidence="2">
    <location>
        <begin position="274"/>
        <end position="294"/>
    </location>
</feature>
<dbReference type="EMBL" id="KV454303">
    <property type="protein sequence ID" value="ODQ69580.1"/>
    <property type="molecule type" value="Genomic_DNA"/>
</dbReference>
<dbReference type="InterPro" id="IPR038770">
    <property type="entry name" value="Na+/solute_symporter_sf"/>
</dbReference>
<feature type="transmembrane region" description="Helical" evidence="2">
    <location>
        <begin position="246"/>
        <end position="268"/>
    </location>
</feature>
<feature type="transmembrane region" description="Helical" evidence="2">
    <location>
        <begin position="97"/>
        <end position="116"/>
    </location>
</feature>
<proteinExistence type="predicted"/>
<evidence type="ECO:0000313" key="3">
    <source>
        <dbReference type="EMBL" id="ODQ69580.1"/>
    </source>
</evidence>
<dbReference type="Proteomes" id="UP000094385">
    <property type="component" value="Unassembled WGS sequence"/>
</dbReference>
<reference evidence="3 4" key="1">
    <citation type="journal article" date="2016" name="Proc. Natl. Acad. Sci. U.S.A.">
        <title>Comparative genomics of biotechnologically important yeasts.</title>
        <authorList>
            <person name="Riley R."/>
            <person name="Haridas S."/>
            <person name="Wolfe K.H."/>
            <person name="Lopes M.R."/>
            <person name="Hittinger C.T."/>
            <person name="Goeker M."/>
            <person name="Salamov A.A."/>
            <person name="Wisecaver J.H."/>
            <person name="Long T.M."/>
            <person name="Calvey C.H."/>
            <person name="Aerts A.L."/>
            <person name="Barry K.W."/>
            <person name="Choi C."/>
            <person name="Clum A."/>
            <person name="Coughlan A.Y."/>
            <person name="Deshpande S."/>
            <person name="Douglass A.P."/>
            <person name="Hanson S.J."/>
            <person name="Klenk H.-P."/>
            <person name="LaButti K.M."/>
            <person name="Lapidus A."/>
            <person name="Lindquist E.A."/>
            <person name="Lipzen A.M."/>
            <person name="Meier-Kolthoff J.P."/>
            <person name="Ohm R.A."/>
            <person name="Otillar R.P."/>
            <person name="Pangilinan J.L."/>
            <person name="Peng Y."/>
            <person name="Rokas A."/>
            <person name="Rosa C.A."/>
            <person name="Scheuner C."/>
            <person name="Sibirny A.A."/>
            <person name="Slot J.C."/>
            <person name="Stielow J.B."/>
            <person name="Sun H."/>
            <person name="Kurtzman C.P."/>
            <person name="Blackwell M."/>
            <person name="Grigoriev I.V."/>
            <person name="Jeffries T.W."/>
        </authorList>
    </citation>
    <scope>NUCLEOTIDE SEQUENCE [LARGE SCALE GENOMIC DNA]</scope>
    <source>
        <strain evidence="3 4">NRRL Y-11557</strain>
    </source>
</reference>
<protein>
    <recommendedName>
        <fullName evidence="5">Sodium bile acid cotransporter</fullName>
    </recommendedName>
</protein>
<dbReference type="InterPro" id="IPR016833">
    <property type="entry name" value="Put_Na-Bile_cotransptr"/>
</dbReference>
<dbReference type="Gene3D" id="1.20.1530.20">
    <property type="match status" value="1"/>
</dbReference>
<feature type="compositionally biased region" description="Low complexity" evidence="1">
    <location>
        <begin position="416"/>
        <end position="425"/>
    </location>
</feature>
<feature type="transmembrane region" description="Helical" evidence="2">
    <location>
        <begin position="158"/>
        <end position="180"/>
    </location>
</feature>
<dbReference type="OrthoDB" id="188035at2759"/>
<keyword evidence="2" id="KW-1133">Transmembrane helix</keyword>
<gene>
    <name evidence="3" type="ORF">LIPSTDRAFT_190866</name>
</gene>
<feature type="compositionally biased region" description="Basic and acidic residues" evidence="1">
    <location>
        <begin position="396"/>
        <end position="406"/>
    </location>
</feature>
<evidence type="ECO:0000256" key="2">
    <source>
        <dbReference type="SAM" id="Phobius"/>
    </source>
</evidence>
<dbReference type="GO" id="GO:0005886">
    <property type="term" value="C:plasma membrane"/>
    <property type="evidence" value="ECO:0007669"/>
    <property type="project" value="TreeGrafter"/>
</dbReference>
<evidence type="ECO:0000313" key="4">
    <source>
        <dbReference type="Proteomes" id="UP000094385"/>
    </source>
</evidence>
<dbReference type="STRING" id="675824.A0A1E3PW80"/>
<accession>A0A1E3PW80</accession>
<dbReference type="Pfam" id="PF13593">
    <property type="entry name" value="SBF_like"/>
    <property type="match status" value="1"/>
</dbReference>
<keyword evidence="4" id="KW-1185">Reference proteome</keyword>
<feature type="transmembrane region" description="Helical" evidence="2">
    <location>
        <begin position="122"/>
        <end position="146"/>
    </location>
</feature>
<feature type="region of interest" description="Disordered" evidence="1">
    <location>
        <begin position="396"/>
        <end position="429"/>
    </location>
</feature>
<evidence type="ECO:0008006" key="5">
    <source>
        <dbReference type="Google" id="ProtNLM"/>
    </source>
</evidence>
<sequence length="457" mass="51126">MGIKEFPGKAKTYIKSLTWRDILNFIIDQWFLECLGIAILIAYLVPNLGKKGGWLAAQYSVIYVCPALIFFVSGLTMDTKVLIQTAALYRIHLVSQIMSYLYTSMFFFVFSYAALMSNDKHINASILGGFILLGCTPTTIGSNVVFTRNAHGNHAATLIEVTIANLLSPVLSPALISMYMTSSNKWGEFRPSGGTGGYQALYRSVFKQLGLTVFVPLFVGQLLRYIATKQVKYVAEKFKINKFSSVFLILIMWSTFSSCFATGAFAAMTPQSTGLVMMMDFGLYWFFLFSTLVVTRGSRKVHFKNKYLDSILNFFRFNKRDTIAMCYVIPAKTPALGVPLINALYANHPGISDQMKQMLQIPIILYQIEQLCFSSSSVPLFRRWVRDEEEAAKLEAEEKARVEKSATADTEQIGQSSNSSSSTEVARSEAEVEVIDDLVGVEEVHAQGQILRDLEKQ</sequence>
<name>A0A1E3PW80_LIPST</name>
<feature type="transmembrane region" description="Helical" evidence="2">
    <location>
        <begin position="200"/>
        <end position="225"/>
    </location>
</feature>
<organism evidence="3 4">
    <name type="scientific">Lipomyces starkeyi NRRL Y-11557</name>
    <dbReference type="NCBI Taxonomy" id="675824"/>
    <lineage>
        <taxon>Eukaryota</taxon>
        <taxon>Fungi</taxon>
        <taxon>Dikarya</taxon>
        <taxon>Ascomycota</taxon>
        <taxon>Saccharomycotina</taxon>
        <taxon>Lipomycetes</taxon>
        <taxon>Lipomycetales</taxon>
        <taxon>Lipomycetaceae</taxon>
        <taxon>Lipomyces</taxon>
    </lineage>
</organism>
<dbReference type="PANTHER" id="PTHR18640">
    <property type="entry name" value="SOLUTE CARRIER FAMILY 10 MEMBER 7"/>
    <property type="match status" value="1"/>
</dbReference>
<keyword evidence="2" id="KW-0472">Membrane</keyword>
<keyword evidence="2" id="KW-0812">Transmembrane</keyword>
<dbReference type="AlphaFoldDB" id="A0A1E3PW80"/>